<name>A0A4Y2RR70_ARAVE</name>
<evidence type="ECO:0000313" key="1">
    <source>
        <dbReference type="EMBL" id="GBN78322.1"/>
    </source>
</evidence>
<protein>
    <submittedName>
        <fullName evidence="1">Uncharacterized protein</fullName>
    </submittedName>
</protein>
<proteinExistence type="predicted"/>
<dbReference type="EMBL" id="BGPR01018128">
    <property type="protein sequence ID" value="GBN78322.1"/>
    <property type="molecule type" value="Genomic_DNA"/>
</dbReference>
<dbReference type="Proteomes" id="UP000499080">
    <property type="component" value="Unassembled WGS sequence"/>
</dbReference>
<keyword evidence="2" id="KW-1185">Reference proteome</keyword>
<organism evidence="1 2">
    <name type="scientific">Araneus ventricosus</name>
    <name type="common">Orbweaver spider</name>
    <name type="synonym">Epeira ventricosa</name>
    <dbReference type="NCBI Taxonomy" id="182803"/>
    <lineage>
        <taxon>Eukaryota</taxon>
        <taxon>Metazoa</taxon>
        <taxon>Ecdysozoa</taxon>
        <taxon>Arthropoda</taxon>
        <taxon>Chelicerata</taxon>
        <taxon>Arachnida</taxon>
        <taxon>Araneae</taxon>
        <taxon>Araneomorphae</taxon>
        <taxon>Entelegynae</taxon>
        <taxon>Araneoidea</taxon>
        <taxon>Araneidae</taxon>
        <taxon>Araneus</taxon>
    </lineage>
</organism>
<dbReference type="AlphaFoldDB" id="A0A4Y2RR70"/>
<sequence>MPKCGSVSNFDLNLSKKELKNAERVMLYIQLSLVFSFRLGAASEGNLNQDIHHRSNPCCSNPFEGLLSRPVSFSAHKIWRVISRSDCADRTYGQPYPQGYCASCSFPHADSHPHTPSSILWFSLL</sequence>
<accession>A0A4Y2RR70</accession>
<gene>
    <name evidence="1" type="ORF">AVEN_65407_1</name>
</gene>
<evidence type="ECO:0000313" key="2">
    <source>
        <dbReference type="Proteomes" id="UP000499080"/>
    </source>
</evidence>
<comment type="caution">
    <text evidence="1">The sequence shown here is derived from an EMBL/GenBank/DDBJ whole genome shotgun (WGS) entry which is preliminary data.</text>
</comment>
<reference evidence="1 2" key="1">
    <citation type="journal article" date="2019" name="Sci. Rep.">
        <title>Orb-weaving spider Araneus ventricosus genome elucidates the spidroin gene catalogue.</title>
        <authorList>
            <person name="Kono N."/>
            <person name="Nakamura H."/>
            <person name="Ohtoshi R."/>
            <person name="Moran D.A.P."/>
            <person name="Shinohara A."/>
            <person name="Yoshida Y."/>
            <person name="Fujiwara M."/>
            <person name="Mori M."/>
            <person name="Tomita M."/>
            <person name="Arakawa K."/>
        </authorList>
    </citation>
    <scope>NUCLEOTIDE SEQUENCE [LARGE SCALE GENOMIC DNA]</scope>
</reference>